<dbReference type="Proteomes" id="UP000008635">
    <property type="component" value="Chromosome"/>
</dbReference>
<evidence type="ECO:0000256" key="1">
    <source>
        <dbReference type="SAM" id="SignalP"/>
    </source>
</evidence>
<dbReference type="HOGENOM" id="CLU_1783693_0_0_0"/>
<proteinExistence type="predicted"/>
<accession>E8U4M2</accession>
<sequence length="145" mass="15417" precursor="true">MRALALLALALLSAPTLATAPGPMTPGDATGTWRGFITRQDTGTRHVVTLTLKDNAVPGKVIGGIDYPGLGCGGQLIAVTTQDRTLVVREKLRYGLDRCAPDTLLYLTPGDPNTLDYAVYTPRTTLKDAPTEADINGRGVLKRAR</sequence>
<evidence type="ECO:0000313" key="3">
    <source>
        <dbReference type="Proteomes" id="UP000008635"/>
    </source>
</evidence>
<keyword evidence="3" id="KW-1185">Reference proteome</keyword>
<evidence type="ECO:0008006" key="4">
    <source>
        <dbReference type="Google" id="ProtNLM"/>
    </source>
</evidence>
<gene>
    <name evidence="2" type="ordered locus">Deima_3260</name>
</gene>
<feature type="chain" id="PRO_5003232188" description="DUF306 domain-containing protein" evidence="1">
    <location>
        <begin position="21"/>
        <end position="145"/>
    </location>
</feature>
<name>E8U4M2_DEIML</name>
<feature type="signal peptide" evidence="1">
    <location>
        <begin position="1"/>
        <end position="20"/>
    </location>
</feature>
<organism evidence="2 3">
    <name type="scientific">Deinococcus maricopensis (strain DSM 21211 / LMG 22137 / NRRL B-23946 / LB-34)</name>
    <dbReference type="NCBI Taxonomy" id="709986"/>
    <lineage>
        <taxon>Bacteria</taxon>
        <taxon>Thermotogati</taxon>
        <taxon>Deinococcota</taxon>
        <taxon>Deinococci</taxon>
        <taxon>Deinococcales</taxon>
        <taxon>Deinococcaceae</taxon>
        <taxon>Deinococcus</taxon>
    </lineage>
</organism>
<keyword evidence="1" id="KW-0732">Signal</keyword>
<dbReference type="EMBL" id="CP002454">
    <property type="protein sequence ID" value="ADV68887.1"/>
    <property type="molecule type" value="Genomic_DNA"/>
</dbReference>
<protein>
    <recommendedName>
        <fullName evidence="4">DUF306 domain-containing protein</fullName>
    </recommendedName>
</protein>
<dbReference type="AlphaFoldDB" id="E8U4M2"/>
<dbReference type="STRING" id="709986.Deima_3260"/>
<dbReference type="OrthoDB" id="1162046at2"/>
<dbReference type="RefSeq" id="WP_013558390.1">
    <property type="nucleotide sequence ID" value="NC_014958.1"/>
</dbReference>
<dbReference type="KEGG" id="dmr:Deima_3260"/>
<reference evidence="3" key="2">
    <citation type="submission" date="2011-01" db="EMBL/GenBank/DDBJ databases">
        <title>The complete genome of Deinococcus maricopensis DSM 21211.</title>
        <authorList>
            <consortium name="US DOE Joint Genome Institute (JGI-PGF)"/>
            <person name="Lucas S."/>
            <person name="Copeland A."/>
            <person name="Lapidus A."/>
            <person name="Goodwin L."/>
            <person name="Pitluck S."/>
            <person name="Kyrpides N."/>
            <person name="Mavromatis K."/>
            <person name="Pagani I."/>
            <person name="Ivanova N."/>
            <person name="Ovchinnikova G."/>
            <person name="Zeytun A."/>
            <person name="Detter J.C."/>
            <person name="Han C."/>
            <person name="Land M."/>
            <person name="Hauser L."/>
            <person name="Markowitz V."/>
            <person name="Cheng J.-F."/>
            <person name="Hugenholtz P."/>
            <person name="Woyke T."/>
            <person name="Wu D."/>
            <person name="Pukall R."/>
            <person name="Gehrich-Schroeter G."/>
            <person name="Brambilla E."/>
            <person name="Klenk H.-P."/>
            <person name="Eisen J.A."/>
        </authorList>
    </citation>
    <scope>NUCLEOTIDE SEQUENCE [LARGE SCALE GENOMIC DNA]</scope>
    <source>
        <strain evidence="3">DSM 21211 / LMG 22137 / NRRL B-23946 / LB-34</strain>
    </source>
</reference>
<evidence type="ECO:0000313" key="2">
    <source>
        <dbReference type="EMBL" id="ADV68887.1"/>
    </source>
</evidence>
<reference evidence="2 3" key="1">
    <citation type="journal article" date="2011" name="Stand. Genomic Sci.">
        <title>Complete genome sequence of Deinococcus maricopensis type strain (LB-34).</title>
        <authorList>
            <person name="Pukall R."/>
            <person name="Zeytun A."/>
            <person name="Lucas S."/>
            <person name="Lapidus A."/>
            <person name="Hammon N."/>
            <person name="Deshpande S."/>
            <person name="Nolan M."/>
            <person name="Cheng J.F."/>
            <person name="Pitluck S."/>
            <person name="Liolios K."/>
            <person name="Pagani I."/>
            <person name="Mikhailova N."/>
            <person name="Ivanova N."/>
            <person name="Mavromatis K."/>
            <person name="Pati A."/>
            <person name="Tapia R."/>
            <person name="Han C."/>
            <person name="Goodwin L."/>
            <person name="Chen A."/>
            <person name="Palaniappan K."/>
            <person name="Land M."/>
            <person name="Hauser L."/>
            <person name="Chang Y.J."/>
            <person name="Jeffries C.D."/>
            <person name="Brambilla E.M."/>
            <person name="Rohde M."/>
            <person name="Goker M."/>
            <person name="Detter J.C."/>
            <person name="Woyke T."/>
            <person name="Bristow J."/>
            <person name="Eisen J.A."/>
            <person name="Markowitz V."/>
            <person name="Hugenholtz P."/>
            <person name="Kyrpides N.C."/>
            <person name="Klenk H.P."/>
        </authorList>
    </citation>
    <scope>NUCLEOTIDE SEQUENCE [LARGE SCALE GENOMIC DNA]</scope>
    <source>
        <strain evidence="3">DSM 21211 / LMG 22137 / NRRL B-23946 / LB-34</strain>
    </source>
</reference>